<gene>
    <name evidence="4" type="ORF">JOF56_011376</name>
</gene>
<dbReference type="PANTHER" id="PTHR45024:SF2">
    <property type="entry name" value="SCP2 DOMAIN-CONTAINING PROTEIN"/>
    <property type="match status" value="1"/>
</dbReference>
<dbReference type="InterPro" id="IPR051687">
    <property type="entry name" value="Peroxisomal_Beta-Oxidation"/>
</dbReference>
<proteinExistence type="inferred from homology"/>
<accession>A0ABS4U2Z5</accession>
<dbReference type="EMBL" id="JAGINW010000001">
    <property type="protein sequence ID" value="MBP2330991.1"/>
    <property type="molecule type" value="Genomic_DNA"/>
</dbReference>
<reference evidence="4 5" key="1">
    <citation type="submission" date="2021-03" db="EMBL/GenBank/DDBJ databases">
        <title>Sequencing the genomes of 1000 actinobacteria strains.</title>
        <authorList>
            <person name="Klenk H.-P."/>
        </authorList>
    </citation>
    <scope>NUCLEOTIDE SEQUENCE [LARGE SCALE GENOMIC DNA]</scope>
    <source>
        <strain evidence="4 5">DSM 46670</strain>
    </source>
</reference>
<dbReference type="Pfam" id="PF00106">
    <property type="entry name" value="adh_short"/>
    <property type="match status" value="1"/>
</dbReference>
<dbReference type="RefSeq" id="WP_209647643.1">
    <property type="nucleotide sequence ID" value="NZ_JAGINW010000001.1"/>
</dbReference>
<dbReference type="Gene3D" id="3.40.50.720">
    <property type="entry name" value="NAD(P)-binding Rossmann-like Domain"/>
    <property type="match status" value="1"/>
</dbReference>
<dbReference type="InterPro" id="IPR020904">
    <property type="entry name" value="Sc_DH/Rdtase_CS"/>
</dbReference>
<comment type="similarity">
    <text evidence="1 3">Belongs to the short-chain dehydrogenases/reductases (SDR) family.</text>
</comment>
<dbReference type="InterPro" id="IPR002347">
    <property type="entry name" value="SDR_fam"/>
</dbReference>
<dbReference type="CDD" id="cd05233">
    <property type="entry name" value="SDR_c"/>
    <property type="match status" value="1"/>
</dbReference>
<dbReference type="InterPro" id="IPR036291">
    <property type="entry name" value="NAD(P)-bd_dom_sf"/>
</dbReference>
<name>A0ABS4U2Z5_9PSEU</name>
<dbReference type="PRINTS" id="PR00081">
    <property type="entry name" value="GDHRDH"/>
</dbReference>
<evidence type="ECO:0000313" key="5">
    <source>
        <dbReference type="Proteomes" id="UP001519332"/>
    </source>
</evidence>
<dbReference type="PROSITE" id="PS00061">
    <property type="entry name" value="ADH_SHORT"/>
    <property type="match status" value="1"/>
</dbReference>
<dbReference type="Proteomes" id="UP001519332">
    <property type="component" value="Unassembled WGS sequence"/>
</dbReference>
<evidence type="ECO:0000256" key="2">
    <source>
        <dbReference type="ARBA" id="ARBA00023002"/>
    </source>
</evidence>
<evidence type="ECO:0000313" key="4">
    <source>
        <dbReference type="EMBL" id="MBP2330991.1"/>
    </source>
</evidence>
<evidence type="ECO:0000256" key="1">
    <source>
        <dbReference type="ARBA" id="ARBA00006484"/>
    </source>
</evidence>
<keyword evidence="2" id="KW-0560">Oxidoreductase</keyword>
<dbReference type="PRINTS" id="PR00080">
    <property type="entry name" value="SDRFAMILY"/>
</dbReference>
<protein>
    <submittedName>
        <fullName evidence="4">NAD(P)-dependent dehydrogenase (Short-subunit alcohol dehydrogenase family)</fullName>
    </submittedName>
</protein>
<comment type="caution">
    <text evidence="4">The sequence shown here is derived from an EMBL/GenBank/DDBJ whole genome shotgun (WGS) entry which is preliminary data.</text>
</comment>
<evidence type="ECO:0000256" key="3">
    <source>
        <dbReference type="RuleBase" id="RU000363"/>
    </source>
</evidence>
<dbReference type="SUPFAM" id="SSF51735">
    <property type="entry name" value="NAD(P)-binding Rossmann-fold domains"/>
    <property type="match status" value="1"/>
</dbReference>
<organism evidence="4 5">
    <name type="scientific">Kibdelosporangium banguiense</name>
    <dbReference type="NCBI Taxonomy" id="1365924"/>
    <lineage>
        <taxon>Bacteria</taxon>
        <taxon>Bacillati</taxon>
        <taxon>Actinomycetota</taxon>
        <taxon>Actinomycetes</taxon>
        <taxon>Pseudonocardiales</taxon>
        <taxon>Pseudonocardiaceae</taxon>
        <taxon>Kibdelosporangium</taxon>
    </lineage>
</organism>
<sequence>MGTLDGKAVVITGAGRGLGRAYAVHAADAGASVLVNDVDGELADEVAAGIRAAGGRAVANGDSVAELGRAAKLMEQCVAEFGKLDGLVNNAGLRYDAMPWEDDPEQIRALIEVNVLGALYCGTAAAAVMREQGGGVIVNAASFSFLGQSGAGTYAASKGAVVSMSISWAVDLAKFGIRVNAVCPLAWTRMSEADYRTRSKPEDTPDRVAPLITYLLGDRSSAVTGQVIRFTGDILHVVRQPARKEPVFTGEPWDDDDFEKAFGEFDLEIFPAERWKL</sequence>
<keyword evidence="5" id="KW-1185">Reference proteome</keyword>
<dbReference type="PANTHER" id="PTHR45024">
    <property type="entry name" value="DEHYDROGENASES, SHORT CHAIN"/>
    <property type="match status" value="1"/>
</dbReference>